<name>A0A0K8J604_9FIRM</name>
<protein>
    <recommendedName>
        <fullName evidence="6">Mutator family transposase</fullName>
    </recommendedName>
</protein>
<dbReference type="PANTHER" id="PTHR33217:SF5">
    <property type="entry name" value="MUTATOR FAMILY TRANSPOSASE"/>
    <property type="match status" value="1"/>
</dbReference>
<dbReference type="PROSITE" id="PS01007">
    <property type="entry name" value="TRANSPOSASE_MUTATOR"/>
    <property type="match status" value="1"/>
</dbReference>
<keyword evidence="5 6" id="KW-0233">DNA recombination</keyword>
<dbReference type="GO" id="GO:0004803">
    <property type="term" value="F:transposase activity"/>
    <property type="evidence" value="ECO:0007669"/>
    <property type="project" value="UniProtKB-UniRule"/>
</dbReference>
<dbReference type="PANTHER" id="PTHR33217">
    <property type="entry name" value="TRANSPOSASE FOR INSERTION SEQUENCE ELEMENT IS1081"/>
    <property type="match status" value="1"/>
</dbReference>
<evidence type="ECO:0000256" key="4">
    <source>
        <dbReference type="ARBA" id="ARBA00023125"/>
    </source>
</evidence>
<evidence type="ECO:0000256" key="2">
    <source>
        <dbReference type="ARBA" id="ARBA00010961"/>
    </source>
</evidence>
<accession>A0A0K8J604</accession>
<reference evidence="8" key="1">
    <citation type="submission" date="2015-09" db="EMBL/GenBank/DDBJ databases">
        <authorList>
            <person name="Wibberg D."/>
        </authorList>
    </citation>
    <scope>NUCLEOTIDE SEQUENCE [LARGE SCALE GENOMIC DNA]</scope>
    <source>
        <strain evidence="8">SD1D</strain>
    </source>
</reference>
<dbReference type="AlphaFoldDB" id="A0A0K8J604"/>
<proteinExistence type="inferred from homology"/>
<keyword evidence="4 6" id="KW-0238">DNA-binding</keyword>
<comment type="similarity">
    <text evidence="2 6">Belongs to the transposase mutator family.</text>
</comment>
<dbReference type="KEGG" id="hsd:SD1D_1560"/>
<comment type="function">
    <text evidence="1 6">Required for the transposition of the insertion element.</text>
</comment>
<dbReference type="OrthoDB" id="9779930at2"/>
<keyword evidence="3 6" id="KW-0815">Transposition</keyword>
<dbReference type="InterPro" id="IPR001207">
    <property type="entry name" value="Transposase_mutator"/>
</dbReference>
<keyword evidence="8" id="KW-1185">Reference proteome</keyword>
<evidence type="ECO:0000313" key="7">
    <source>
        <dbReference type="EMBL" id="CUH93106.1"/>
    </source>
</evidence>
<dbReference type="NCBIfam" id="NF033543">
    <property type="entry name" value="transpos_IS256"/>
    <property type="match status" value="1"/>
</dbReference>
<dbReference type="EMBL" id="LN879430">
    <property type="protein sequence ID" value="CUH93106.1"/>
    <property type="molecule type" value="Genomic_DNA"/>
</dbReference>
<evidence type="ECO:0000313" key="8">
    <source>
        <dbReference type="Proteomes" id="UP000196053"/>
    </source>
</evidence>
<evidence type="ECO:0000256" key="6">
    <source>
        <dbReference type="RuleBase" id="RU365089"/>
    </source>
</evidence>
<evidence type="ECO:0000256" key="3">
    <source>
        <dbReference type="ARBA" id="ARBA00022578"/>
    </source>
</evidence>
<evidence type="ECO:0000256" key="5">
    <source>
        <dbReference type="ARBA" id="ARBA00023172"/>
    </source>
</evidence>
<dbReference type="GO" id="GO:0003677">
    <property type="term" value="F:DNA binding"/>
    <property type="evidence" value="ECO:0007669"/>
    <property type="project" value="UniProtKB-UniRule"/>
</dbReference>
<gene>
    <name evidence="7" type="ORF">SD1D_1560</name>
</gene>
<dbReference type="GO" id="GO:0006313">
    <property type="term" value="P:DNA transposition"/>
    <property type="evidence" value="ECO:0007669"/>
    <property type="project" value="UniProtKB-UniRule"/>
</dbReference>
<dbReference type="Proteomes" id="UP000196053">
    <property type="component" value="Chromosome I"/>
</dbReference>
<sequence>MAQLNEKEMELAALICEGCTTPVELTAKLKNLFSGALEKLLEAEIDEHLGYEKHSVLGNNSGNSRNGYSKKTIRSEWGESEISVPRDRNGTFEPKAIEKRQTRTDDIEARIMAMYAKGMSTRDIEDHLRDIYGVEASASLISRITDKLMPAIAEWQSRPLDAIYPIVFLDGIVFKVRKDSRVVNKCLYSVLGINLEGRKEILGIWLSENESASFWVTVCNELKNRGVEDILIACRDNLSGFSDAIEIVFPKTEQQLCVIHQIRNSTKYVSYKDIRPVMADLKKVYGAPTLDDAEYRLEEFREKWSGKYPQILKSWDANWAELSTYFKYPKEVRTLIYTTNAVEGFHRMLRKFTKTKTVYPTDDAVRKSVYMSIQEISKKWSMPIRDWGIIIGQLMIFFEDRLQGRIAS</sequence>
<keyword evidence="6" id="KW-0814">Transposable element</keyword>
<dbReference type="Pfam" id="PF00872">
    <property type="entry name" value="Transposase_mut"/>
    <property type="match status" value="1"/>
</dbReference>
<organism evidence="7 8">
    <name type="scientific">Herbinix luporum</name>
    <dbReference type="NCBI Taxonomy" id="1679721"/>
    <lineage>
        <taxon>Bacteria</taxon>
        <taxon>Bacillati</taxon>
        <taxon>Bacillota</taxon>
        <taxon>Clostridia</taxon>
        <taxon>Lachnospirales</taxon>
        <taxon>Lachnospiraceae</taxon>
        <taxon>Herbinix</taxon>
    </lineage>
</organism>
<evidence type="ECO:0000256" key="1">
    <source>
        <dbReference type="ARBA" id="ARBA00002190"/>
    </source>
</evidence>